<evidence type="ECO:0000256" key="1">
    <source>
        <dbReference type="SAM" id="MobiDB-lite"/>
    </source>
</evidence>
<protein>
    <submittedName>
        <fullName evidence="3">Uncharacterized protein</fullName>
    </submittedName>
</protein>
<proteinExistence type="predicted"/>
<dbReference type="AlphaFoldDB" id="A0AA39UAR7"/>
<keyword evidence="2" id="KW-0732">Signal</keyword>
<feature type="region of interest" description="Disordered" evidence="1">
    <location>
        <begin position="53"/>
        <end position="287"/>
    </location>
</feature>
<accession>A0AA39UAR7</accession>
<feature type="signal peptide" evidence="2">
    <location>
        <begin position="1"/>
        <end position="22"/>
    </location>
</feature>
<dbReference type="EMBL" id="JAUEPR010000007">
    <property type="protein sequence ID" value="KAK0482412.1"/>
    <property type="molecule type" value="Genomic_DNA"/>
</dbReference>
<feature type="compositionally biased region" description="Acidic residues" evidence="1">
    <location>
        <begin position="202"/>
        <end position="260"/>
    </location>
</feature>
<evidence type="ECO:0000313" key="4">
    <source>
        <dbReference type="Proteomes" id="UP001175227"/>
    </source>
</evidence>
<feature type="chain" id="PRO_5041227790" evidence="2">
    <location>
        <begin position="23"/>
        <end position="287"/>
    </location>
</feature>
<gene>
    <name evidence="3" type="ORF">IW261DRAFT_1562100</name>
</gene>
<reference evidence="3" key="1">
    <citation type="submission" date="2023-06" db="EMBL/GenBank/DDBJ databases">
        <authorList>
            <consortium name="Lawrence Berkeley National Laboratory"/>
            <person name="Ahrendt S."/>
            <person name="Sahu N."/>
            <person name="Indic B."/>
            <person name="Wong-Bajracharya J."/>
            <person name="Merenyi Z."/>
            <person name="Ke H.-M."/>
            <person name="Monk M."/>
            <person name="Kocsube S."/>
            <person name="Drula E."/>
            <person name="Lipzen A."/>
            <person name="Balint B."/>
            <person name="Henrissat B."/>
            <person name="Andreopoulos B."/>
            <person name="Martin F.M."/>
            <person name="Harder C.B."/>
            <person name="Rigling D."/>
            <person name="Ford K.L."/>
            <person name="Foster G.D."/>
            <person name="Pangilinan J."/>
            <person name="Papanicolaou A."/>
            <person name="Barry K."/>
            <person name="LaButti K."/>
            <person name="Viragh M."/>
            <person name="Koriabine M."/>
            <person name="Yan M."/>
            <person name="Riley R."/>
            <person name="Champramary S."/>
            <person name="Plett K.L."/>
            <person name="Tsai I.J."/>
            <person name="Slot J."/>
            <person name="Sipos G."/>
            <person name="Plett J."/>
            <person name="Nagy L.G."/>
            <person name="Grigoriev I.V."/>
        </authorList>
    </citation>
    <scope>NUCLEOTIDE SEQUENCE</scope>
    <source>
        <strain evidence="3">ICMP 16352</strain>
    </source>
</reference>
<keyword evidence="4" id="KW-1185">Reference proteome</keyword>
<evidence type="ECO:0000313" key="3">
    <source>
        <dbReference type="EMBL" id="KAK0482412.1"/>
    </source>
</evidence>
<feature type="compositionally biased region" description="Basic residues" evidence="1">
    <location>
        <begin position="143"/>
        <end position="153"/>
    </location>
</feature>
<name>A0AA39UAR7_9AGAR</name>
<feature type="compositionally biased region" description="Basic and acidic residues" evidence="1">
    <location>
        <begin position="65"/>
        <end position="142"/>
    </location>
</feature>
<evidence type="ECO:0000256" key="2">
    <source>
        <dbReference type="SAM" id="SignalP"/>
    </source>
</evidence>
<sequence>MTLINSNLLPLTVLALLVAVHGAPLTNITSNELNSTMQDGSITRSVEVITYHPTAAAGPLVPRRGRNEYEGPDDNDKPEGPNDENKHTSPDDNDKHKSPDDDDKHKGPNDEDKHKNPDDNDKHKSPDDDDKHKGPNDEDKHKTAQHRPRRLRDRRPQAIRQQPQEYPTVVADDPYTGSSDYPYPTDTEDGPYPTAELTNDPGSDDPTNDYPDPTDEPTNDPDSSDPADEDPADGGDGEGGNEDPDGDGEETSYDTGENEENPLRGNGAGSEDTETGKEESGEGAAST</sequence>
<comment type="caution">
    <text evidence="3">The sequence shown here is derived from an EMBL/GenBank/DDBJ whole genome shotgun (WGS) entry which is preliminary data.</text>
</comment>
<organism evidence="3 4">
    <name type="scientific">Armillaria novae-zelandiae</name>
    <dbReference type="NCBI Taxonomy" id="153914"/>
    <lineage>
        <taxon>Eukaryota</taxon>
        <taxon>Fungi</taxon>
        <taxon>Dikarya</taxon>
        <taxon>Basidiomycota</taxon>
        <taxon>Agaricomycotina</taxon>
        <taxon>Agaricomycetes</taxon>
        <taxon>Agaricomycetidae</taxon>
        <taxon>Agaricales</taxon>
        <taxon>Marasmiineae</taxon>
        <taxon>Physalacriaceae</taxon>
        <taxon>Armillaria</taxon>
    </lineage>
</organism>
<dbReference type="Proteomes" id="UP001175227">
    <property type="component" value="Unassembled WGS sequence"/>
</dbReference>